<sequence>MFKPITMLMLAVLPALPPTAQAHDMAQRLAQGKAVYQAVCMACHAPENVMVSSPKAGDVQAWARRAAPDAAGLKQLTDHAIDGLGAMPPKGGRPELTRDQIRDAIEFMRQPSTKG</sequence>
<evidence type="ECO:0000256" key="3">
    <source>
        <dbReference type="ARBA" id="ARBA00022723"/>
    </source>
</evidence>
<evidence type="ECO:0000256" key="2">
    <source>
        <dbReference type="ARBA" id="ARBA00022617"/>
    </source>
</evidence>
<feature type="signal peptide" evidence="7">
    <location>
        <begin position="1"/>
        <end position="22"/>
    </location>
</feature>
<keyword evidence="5 6" id="KW-0408">Iron</keyword>
<organism evidence="9 10">
    <name type="scientific">Pseudoduganella ginsengisoli</name>
    <dbReference type="NCBI Taxonomy" id="1462440"/>
    <lineage>
        <taxon>Bacteria</taxon>
        <taxon>Pseudomonadati</taxon>
        <taxon>Pseudomonadota</taxon>
        <taxon>Betaproteobacteria</taxon>
        <taxon>Burkholderiales</taxon>
        <taxon>Oxalobacteraceae</taxon>
        <taxon>Telluria group</taxon>
        <taxon>Pseudoduganella</taxon>
    </lineage>
</organism>
<dbReference type="GO" id="GO:0005506">
    <property type="term" value="F:iron ion binding"/>
    <property type="evidence" value="ECO:0007669"/>
    <property type="project" value="InterPro"/>
</dbReference>
<name>A0A6L6Q120_9BURK</name>
<dbReference type="PANTHER" id="PTHR40942:SF4">
    <property type="entry name" value="CYTOCHROME C5"/>
    <property type="match status" value="1"/>
</dbReference>
<feature type="domain" description="Cytochrome c" evidence="8">
    <location>
        <begin position="27"/>
        <end position="112"/>
    </location>
</feature>
<keyword evidence="3 6" id="KW-0479">Metal-binding</keyword>
<dbReference type="GO" id="GO:0009055">
    <property type="term" value="F:electron transfer activity"/>
    <property type="evidence" value="ECO:0007669"/>
    <property type="project" value="InterPro"/>
</dbReference>
<keyword evidence="2 6" id="KW-0349">Heme</keyword>
<dbReference type="InterPro" id="IPR002323">
    <property type="entry name" value="Cyt_CIE"/>
</dbReference>
<feature type="chain" id="PRO_5026878760" evidence="7">
    <location>
        <begin position="23"/>
        <end position="115"/>
    </location>
</feature>
<dbReference type="Gene3D" id="1.10.760.10">
    <property type="entry name" value="Cytochrome c-like domain"/>
    <property type="match status" value="1"/>
</dbReference>
<dbReference type="PANTHER" id="PTHR40942">
    <property type="match status" value="1"/>
</dbReference>
<comment type="caution">
    <text evidence="9">The sequence shown here is derived from an EMBL/GenBank/DDBJ whole genome shotgun (WGS) entry which is preliminary data.</text>
</comment>
<proteinExistence type="predicted"/>
<dbReference type="Proteomes" id="UP000484015">
    <property type="component" value="Unassembled WGS sequence"/>
</dbReference>
<keyword evidence="1" id="KW-0813">Transport</keyword>
<dbReference type="SUPFAM" id="SSF46626">
    <property type="entry name" value="Cytochrome c"/>
    <property type="match status" value="1"/>
</dbReference>
<evidence type="ECO:0000256" key="7">
    <source>
        <dbReference type="SAM" id="SignalP"/>
    </source>
</evidence>
<evidence type="ECO:0000259" key="8">
    <source>
        <dbReference type="PROSITE" id="PS51007"/>
    </source>
</evidence>
<evidence type="ECO:0000256" key="1">
    <source>
        <dbReference type="ARBA" id="ARBA00022448"/>
    </source>
</evidence>
<dbReference type="Pfam" id="PF13442">
    <property type="entry name" value="Cytochrome_CBB3"/>
    <property type="match status" value="1"/>
</dbReference>
<evidence type="ECO:0000256" key="6">
    <source>
        <dbReference type="PROSITE-ProRule" id="PRU00433"/>
    </source>
</evidence>
<dbReference type="InterPro" id="IPR009056">
    <property type="entry name" value="Cyt_c-like_dom"/>
</dbReference>
<dbReference type="GO" id="GO:0020037">
    <property type="term" value="F:heme binding"/>
    <property type="evidence" value="ECO:0007669"/>
    <property type="project" value="InterPro"/>
</dbReference>
<dbReference type="OrthoDB" id="9814708at2"/>
<keyword evidence="7" id="KW-0732">Signal</keyword>
<evidence type="ECO:0000256" key="4">
    <source>
        <dbReference type="ARBA" id="ARBA00022982"/>
    </source>
</evidence>
<dbReference type="AlphaFoldDB" id="A0A6L6Q120"/>
<accession>A0A6L6Q120</accession>
<dbReference type="PROSITE" id="PS51007">
    <property type="entry name" value="CYTC"/>
    <property type="match status" value="1"/>
</dbReference>
<dbReference type="RefSeq" id="WP_155439423.1">
    <property type="nucleotide sequence ID" value="NZ_WNLA01000007.1"/>
</dbReference>
<evidence type="ECO:0000256" key="5">
    <source>
        <dbReference type="ARBA" id="ARBA00023004"/>
    </source>
</evidence>
<evidence type="ECO:0000313" key="9">
    <source>
        <dbReference type="EMBL" id="MTW03041.1"/>
    </source>
</evidence>
<reference evidence="9 10" key="1">
    <citation type="submission" date="2019-11" db="EMBL/GenBank/DDBJ databases">
        <title>Type strains purchased from KCTC, JCM and DSMZ.</title>
        <authorList>
            <person name="Lu H."/>
        </authorList>
    </citation>
    <scope>NUCLEOTIDE SEQUENCE [LARGE SCALE GENOMIC DNA]</scope>
    <source>
        <strain evidence="9 10">KCTC 42409</strain>
    </source>
</reference>
<dbReference type="InterPro" id="IPR036909">
    <property type="entry name" value="Cyt_c-like_dom_sf"/>
</dbReference>
<keyword evidence="10" id="KW-1185">Reference proteome</keyword>
<dbReference type="EMBL" id="WNLA01000007">
    <property type="protein sequence ID" value="MTW03041.1"/>
    <property type="molecule type" value="Genomic_DNA"/>
</dbReference>
<gene>
    <name evidence="9" type="ORF">GM668_13195</name>
</gene>
<keyword evidence="4" id="KW-0249">Electron transport</keyword>
<dbReference type="PRINTS" id="PR00607">
    <property type="entry name" value="CYTCHROMECIE"/>
</dbReference>
<protein>
    <submittedName>
        <fullName evidence="9">C-type cytochrome</fullName>
    </submittedName>
</protein>
<evidence type="ECO:0000313" key="10">
    <source>
        <dbReference type="Proteomes" id="UP000484015"/>
    </source>
</evidence>